<dbReference type="EMBL" id="VSWC01000041">
    <property type="protein sequence ID" value="KAA1104773.1"/>
    <property type="molecule type" value="Genomic_DNA"/>
</dbReference>
<dbReference type="OrthoDB" id="10296035at2759"/>
<dbReference type="AlphaFoldDB" id="A0A5B0PE84"/>
<organism evidence="1 4">
    <name type="scientific">Puccinia graminis f. sp. tritici</name>
    <dbReference type="NCBI Taxonomy" id="56615"/>
    <lineage>
        <taxon>Eukaryota</taxon>
        <taxon>Fungi</taxon>
        <taxon>Dikarya</taxon>
        <taxon>Basidiomycota</taxon>
        <taxon>Pucciniomycotina</taxon>
        <taxon>Pucciniomycetes</taxon>
        <taxon>Pucciniales</taxon>
        <taxon>Pucciniaceae</taxon>
        <taxon>Puccinia</taxon>
    </lineage>
</organism>
<dbReference type="Proteomes" id="UP000325313">
    <property type="component" value="Unassembled WGS sequence"/>
</dbReference>
<sequence length="593" mass="67040">MMPSVAFEVHQPNLPNLATMGQSSFENMGKQFTPAGRSIGTNQLDHQTSGLSHGASLASLPSYSMAEFRPKDLMELTQTYPTVETQAAKYRMSTYLDPTSFSFFLNSLEDQLNQALVAGGQEETSMRNAISNGYGAVASSHAGNTPPPVPQSSHDFQTPPDIGSMYPMNFINEIPPCMGGPLNGQLLSETRFRRTSTDTYIQGPTVERVEFNPWLTDSAVLDSHSSQSGLQKSVNGHGKIPVSVNPANQSLGFDAPEGRPVCDRCEATPSKRRKYTKRRPPTVEISTKTPTVVPEMIKLNLIPLEKKSRILVFDREVFGCENSAELNNGRLNQVLLKLDLLARQKMQVSPEHCHELCSEGNYIQIPRHIGPNMYGSTPLEKLKKSNERRSQKRNQLIDLNEELWLHRSLWFQFWEDRTGLKLQDKQFGLASPERPVRMRINQCFVLFPFYLDMIATILFRDNRVESEAIPEDHGSVLIKKSIEIYDQLAQSWAEENLQMKSKRFQKPNKKSGSTTNTSTNILKIDNKYPANSVINWDFIENFIILSDNKGLKRVMFENGHICAHIKGFFDDIFIYSIKNLNKRISEYYSLGLS</sequence>
<proteinExistence type="predicted"/>
<reference evidence="3 4" key="1">
    <citation type="submission" date="2019-05" db="EMBL/GenBank/DDBJ databases">
        <title>Emergence of the Ug99 lineage of the wheat stem rust pathogen through somatic hybridization.</title>
        <authorList>
            <person name="Li F."/>
            <person name="Upadhyaya N.M."/>
            <person name="Sperschneider J."/>
            <person name="Matny O."/>
            <person name="Nguyen-Phuc H."/>
            <person name="Mago R."/>
            <person name="Raley C."/>
            <person name="Miller M.E."/>
            <person name="Silverstein K.A.T."/>
            <person name="Henningsen E."/>
            <person name="Hirsch C.D."/>
            <person name="Visser B."/>
            <person name="Pretorius Z.A."/>
            <person name="Steffenson B.J."/>
            <person name="Schwessinger B."/>
            <person name="Dodds P.N."/>
            <person name="Figueroa M."/>
        </authorList>
    </citation>
    <scope>NUCLEOTIDE SEQUENCE [LARGE SCALE GENOMIC DNA]</scope>
    <source>
        <strain evidence="2">21-0</strain>
        <strain evidence="1 4">Ug99</strain>
    </source>
</reference>
<evidence type="ECO:0000313" key="1">
    <source>
        <dbReference type="EMBL" id="KAA1098954.1"/>
    </source>
</evidence>
<keyword evidence="3" id="KW-1185">Reference proteome</keyword>
<dbReference type="EMBL" id="VDEP01000344">
    <property type="protein sequence ID" value="KAA1098954.1"/>
    <property type="molecule type" value="Genomic_DNA"/>
</dbReference>
<comment type="caution">
    <text evidence="1">The sequence shown here is derived from an EMBL/GenBank/DDBJ whole genome shotgun (WGS) entry which is preliminary data.</text>
</comment>
<name>A0A5B0PE84_PUCGR</name>
<evidence type="ECO:0000313" key="2">
    <source>
        <dbReference type="EMBL" id="KAA1104773.1"/>
    </source>
</evidence>
<gene>
    <name evidence="2" type="ORF">PGT21_031429</name>
    <name evidence="1" type="ORF">PGTUg99_005400</name>
</gene>
<evidence type="ECO:0000313" key="3">
    <source>
        <dbReference type="Proteomes" id="UP000324748"/>
    </source>
</evidence>
<protein>
    <submittedName>
        <fullName evidence="1">Uncharacterized protein</fullName>
    </submittedName>
</protein>
<dbReference type="Proteomes" id="UP000324748">
    <property type="component" value="Unassembled WGS sequence"/>
</dbReference>
<accession>A0A5B0PE84</accession>
<evidence type="ECO:0000313" key="4">
    <source>
        <dbReference type="Proteomes" id="UP000325313"/>
    </source>
</evidence>